<dbReference type="Proteomes" id="UP000663874">
    <property type="component" value="Unassembled WGS sequence"/>
</dbReference>
<dbReference type="PANTHER" id="PTHR19321:SF41">
    <property type="entry name" value="FASCETTO-RELATED"/>
    <property type="match status" value="1"/>
</dbReference>
<dbReference type="EMBL" id="CAJOBE010000026">
    <property type="protein sequence ID" value="CAF3544062.1"/>
    <property type="molecule type" value="Genomic_DNA"/>
</dbReference>
<evidence type="ECO:0000256" key="1">
    <source>
        <dbReference type="SAM" id="MobiDB-lite"/>
    </source>
</evidence>
<gene>
    <name evidence="2" type="ORF">FNK824_LOCUS616</name>
</gene>
<protein>
    <recommendedName>
        <fullName evidence="4">Protein regulator of cytokinesis 1</fullName>
    </recommendedName>
</protein>
<feature type="region of interest" description="Disordered" evidence="1">
    <location>
        <begin position="516"/>
        <end position="567"/>
    </location>
</feature>
<name>A0A818JR27_9BILA</name>
<organism evidence="2 3">
    <name type="scientific">Rotaria sordida</name>
    <dbReference type="NCBI Taxonomy" id="392033"/>
    <lineage>
        <taxon>Eukaryota</taxon>
        <taxon>Metazoa</taxon>
        <taxon>Spiralia</taxon>
        <taxon>Gnathifera</taxon>
        <taxon>Rotifera</taxon>
        <taxon>Eurotatoria</taxon>
        <taxon>Bdelloidea</taxon>
        <taxon>Philodinida</taxon>
        <taxon>Philodinidae</taxon>
        <taxon>Rotaria</taxon>
    </lineage>
</organism>
<dbReference type="GO" id="GO:0005819">
    <property type="term" value="C:spindle"/>
    <property type="evidence" value="ECO:0007669"/>
    <property type="project" value="TreeGrafter"/>
</dbReference>
<evidence type="ECO:0000313" key="2">
    <source>
        <dbReference type="EMBL" id="CAF3544062.1"/>
    </source>
</evidence>
<reference evidence="2" key="1">
    <citation type="submission" date="2021-02" db="EMBL/GenBank/DDBJ databases">
        <authorList>
            <person name="Nowell W R."/>
        </authorList>
    </citation>
    <scope>NUCLEOTIDE SEQUENCE</scope>
</reference>
<dbReference type="GO" id="GO:0005737">
    <property type="term" value="C:cytoplasm"/>
    <property type="evidence" value="ECO:0007669"/>
    <property type="project" value="TreeGrafter"/>
</dbReference>
<accession>A0A818JR27</accession>
<dbReference type="GO" id="GO:0008017">
    <property type="term" value="F:microtubule binding"/>
    <property type="evidence" value="ECO:0007669"/>
    <property type="project" value="InterPro"/>
</dbReference>
<feature type="compositionally biased region" description="Pro residues" evidence="1">
    <location>
        <begin position="545"/>
        <end position="557"/>
    </location>
</feature>
<dbReference type="InterPro" id="IPR007145">
    <property type="entry name" value="MAP65_Ase1_PRC1"/>
</dbReference>
<dbReference type="GO" id="GO:0000226">
    <property type="term" value="P:microtubule cytoskeleton organization"/>
    <property type="evidence" value="ECO:0007669"/>
    <property type="project" value="InterPro"/>
</dbReference>
<dbReference type="Gene3D" id="1.20.58.1520">
    <property type="match status" value="1"/>
</dbReference>
<sequence>MLQPRKKSIHRTAKVPPELHTNMNKEDYIVLDRGTICTEWYRLWTSFGFSEHQWLSRAAKVEEYTRKLLENKLLTYKEQLNKRKKLLKQSIEDYEELISRTGLSSLSDTSVFDKLKLKEQEIYIDKKMQDLLINEGQLIQQRNELENKQKQLCTLLHSSPIEFDENITMSLVEMNKKIQDHIKMLSDLKDLRLSQVSSYYLKVKEYSEQLEWTPSSSSTVEYLLLEQFDRCLTADCLNEIENTIHDLENQIEAQKAHFSVLHNQLGHLYERLGKDPEKDYCLIYKTGSENINTFVIKQLEHEIACCREERMKNGHQYRQSIHQQIVNLLEKAHLGNVERIILNKLDSQTLSSDILDAYDAEYERINQLYEKRKPIVDAYEKWLSFWNDFVVFTKASTDPGRFHTRGYNAEAEGRKRKKFHRELPQIEQEFLNALSEYNDPTFLIDNIPIQQKFDEAHHQIPASALPSSISTKMVATIAVPSQLLGLTPIRSRTPAATPRRVANKESNVVTTARRAVKTPSTTTGRKLLNKVASKTECQTKRAKPRPPPLSHASPPRPATTLSVHPPARTDDQALDFSLLHTMKNVHGQIKVMTSTPNSSFDIIETRNGAYCKTAHNVIGRRKSKRQSKRTPVPLIVNLFVNYYIYDYLPNFR</sequence>
<dbReference type="Pfam" id="PF03999">
    <property type="entry name" value="MAP65_ASE1"/>
    <property type="match status" value="1"/>
</dbReference>
<dbReference type="PANTHER" id="PTHR19321">
    <property type="entry name" value="PROTEIN REGULATOR OF CYTOKINESIS 1 PRC1-RELATED"/>
    <property type="match status" value="1"/>
</dbReference>
<proteinExistence type="predicted"/>
<evidence type="ECO:0008006" key="4">
    <source>
        <dbReference type="Google" id="ProtNLM"/>
    </source>
</evidence>
<dbReference type="AlphaFoldDB" id="A0A818JR27"/>
<evidence type="ECO:0000313" key="3">
    <source>
        <dbReference type="Proteomes" id="UP000663874"/>
    </source>
</evidence>
<comment type="caution">
    <text evidence="2">The sequence shown here is derived from an EMBL/GenBank/DDBJ whole genome shotgun (WGS) entry which is preliminary data.</text>
</comment>